<evidence type="ECO:0000259" key="1">
    <source>
        <dbReference type="Pfam" id="PF12146"/>
    </source>
</evidence>
<dbReference type="InterPro" id="IPR022742">
    <property type="entry name" value="Hydrolase_4"/>
</dbReference>
<dbReference type="KEGG" id="ote:Oter_2656"/>
<keyword evidence="3" id="KW-1185">Reference proteome</keyword>
<dbReference type="Gene3D" id="3.40.50.1820">
    <property type="entry name" value="alpha/beta hydrolase"/>
    <property type="match status" value="1"/>
</dbReference>
<dbReference type="PANTHER" id="PTHR12277:SF81">
    <property type="entry name" value="PROTEIN ABHD13"/>
    <property type="match status" value="1"/>
</dbReference>
<dbReference type="OrthoDB" id="9777090at2"/>
<dbReference type="HOGENOM" id="CLU_029375_5_4_0"/>
<dbReference type="Proteomes" id="UP000007013">
    <property type="component" value="Chromosome"/>
</dbReference>
<dbReference type="STRING" id="452637.Oter_2656"/>
<dbReference type="Pfam" id="PF12146">
    <property type="entry name" value="Hydrolase_4"/>
    <property type="match status" value="1"/>
</dbReference>
<organism evidence="2 3">
    <name type="scientific">Opitutus terrae (strain DSM 11246 / JCM 15787 / PB90-1)</name>
    <dbReference type="NCBI Taxonomy" id="452637"/>
    <lineage>
        <taxon>Bacteria</taxon>
        <taxon>Pseudomonadati</taxon>
        <taxon>Verrucomicrobiota</taxon>
        <taxon>Opitutia</taxon>
        <taxon>Opitutales</taxon>
        <taxon>Opitutaceae</taxon>
        <taxon>Opitutus</taxon>
    </lineage>
</organism>
<dbReference type="PANTHER" id="PTHR12277">
    <property type="entry name" value="ALPHA/BETA HYDROLASE DOMAIN-CONTAINING PROTEIN"/>
    <property type="match status" value="1"/>
</dbReference>
<dbReference type="RefSeq" id="WP_012375472.1">
    <property type="nucleotide sequence ID" value="NC_010571.1"/>
</dbReference>
<proteinExistence type="predicted"/>
<evidence type="ECO:0000313" key="2">
    <source>
        <dbReference type="EMBL" id="ACB75937.1"/>
    </source>
</evidence>
<protein>
    <recommendedName>
        <fullName evidence="1">Serine aminopeptidase S33 domain-containing protein</fullName>
    </recommendedName>
</protein>
<sequence length="276" mass="29889">MKAPRRRGLGLRSALALVVIYGAVTLWARSLSDSMLFLPDYGSRVEPAGAVRIDVGEGIAVSAVYLPNPAARFTVWYFHGNAEALGDLTPRLEKLRELGFAVFAVEYPGYGASGGVPTERSIYAANRAALAYLRERVHVPPEKVILYGRSVGGGPATEIAAKENVGGLVLESAFVSAYRVMTRWPLLPGDKFRNLAKLRDVRCPVLVIHGRADRVIPCWHGEALYAAARGTKQHLWIDTAGHNDLLEWAGDRYGKALQEFTGLVAAPSGHGTTAIQ</sequence>
<dbReference type="InterPro" id="IPR029058">
    <property type="entry name" value="AB_hydrolase_fold"/>
</dbReference>
<reference evidence="2 3" key="1">
    <citation type="journal article" date="2011" name="J. Bacteriol.">
        <title>Genome sequence of the verrucomicrobium Opitutus terrae PB90-1, an abundant inhabitant of rice paddy soil ecosystems.</title>
        <authorList>
            <person name="van Passel M.W."/>
            <person name="Kant R."/>
            <person name="Palva A."/>
            <person name="Copeland A."/>
            <person name="Lucas S."/>
            <person name="Lapidus A."/>
            <person name="Glavina del Rio T."/>
            <person name="Pitluck S."/>
            <person name="Goltsman E."/>
            <person name="Clum A."/>
            <person name="Sun H."/>
            <person name="Schmutz J."/>
            <person name="Larimer F.W."/>
            <person name="Land M.L."/>
            <person name="Hauser L."/>
            <person name="Kyrpides N."/>
            <person name="Mikhailova N."/>
            <person name="Richardson P.P."/>
            <person name="Janssen P.H."/>
            <person name="de Vos W.M."/>
            <person name="Smidt H."/>
        </authorList>
    </citation>
    <scope>NUCLEOTIDE SEQUENCE [LARGE SCALE GENOMIC DNA]</scope>
    <source>
        <strain evidence="3">DSM 11246 / JCM 15787 / PB90-1</strain>
    </source>
</reference>
<dbReference type="eggNOG" id="COG1073">
    <property type="taxonomic scope" value="Bacteria"/>
</dbReference>
<evidence type="ECO:0000313" key="3">
    <source>
        <dbReference type="Proteomes" id="UP000007013"/>
    </source>
</evidence>
<gene>
    <name evidence="2" type="ordered locus">Oter_2656</name>
</gene>
<dbReference type="SUPFAM" id="SSF53474">
    <property type="entry name" value="alpha/beta-Hydrolases"/>
    <property type="match status" value="1"/>
</dbReference>
<dbReference type="AlphaFoldDB" id="B1ZUW7"/>
<name>B1ZUW7_OPITP</name>
<dbReference type="EMBL" id="CP001032">
    <property type="protein sequence ID" value="ACB75937.1"/>
    <property type="molecule type" value="Genomic_DNA"/>
</dbReference>
<feature type="domain" description="Serine aminopeptidase S33" evidence="1">
    <location>
        <begin position="71"/>
        <end position="178"/>
    </location>
</feature>
<accession>B1ZUW7</accession>